<sequence length="469" mass="50739">MLVSSLVSQPQLQEVRDIASGKSKGYVFATTDEMNTWMEDQENVAKLAIGDNLHIVDKQVMDYWLDGSNLRALETELPDVSNVMTILGAATGGGHAITDLSFDGNTLIPAKNSSFITTNYDETITGQKTFNTTIQSVGISVQNYDNNSVVCAGGGVKAIQDINASVDFSNYYNKSQTYSQTETDQKLNLKLNISDQIDAYTKTQDDALQLLKADKTQLIDAYSKIETDVLLDEKLNVSDQIDSYTKTQDDALLLLKADKTQLIDAYTKGETNNLLNNKADSGVSYTKGEDDALLLLKADKTQLIDSYTKGEADNLLNSKAYSGVSYTKGKADNLLSNKANSGVSYTKGEDDALLLLKANQSASCTKTETDYLISQIEVCEVDLSGYMTLRTSQTITANKTFNNACRFVSSIDGMATITGSQFVKSGADDTVVLLAAGGTKPISEFGGGSVDDSNYVKKTGQELQIIHGV</sequence>
<comment type="caution">
    <text evidence="1">The sequence shown here is derived from an EMBL/GenBank/DDBJ whole genome shotgun (WGS) entry which is preliminary data.</text>
</comment>
<dbReference type="EMBL" id="SNRW01000406">
    <property type="protein sequence ID" value="KAA6401340.1"/>
    <property type="molecule type" value="Genomic_DNA"/>
</dbReference>
<dbReference type="Proteomes" id="UP000324800">
    <property type="component" value="Unassembled WGS sequence"/>
</dbReference>
<organism evidence="1 2">
    <name type="scientific">Streblomastix strix</name>
    <dbReference type="NCBI Taxonomy" id="222440"/>
    <lineage>
        <taxon>Eukaryota</taxon>
        <taxon>Metamonada</taxon>
        <taxon>Preaxostyla</taxon>
        <taxon>Oxymonadida</taxon>
        <taxon>Streblomastigidae</taxon>
        <taxon>Streblomastix</taxon>
    </lineage>
</organism>
<name>A0A5J4X2D9_9EUKA</name>
<evidence type="ECO:0000313" key="2">
    <source>
        <dbReference type="Proteomes" id="UP000324800"/>
    </source>
</evidence>
<gene>
    <name evidence="1" type="ORF">EZS28_003130</name>
</gene>
<accession>A0A5J4X2D9</accession>
<evidence type="ECO:0000313" key="1">
    <source>
        <dbReference type="EMBL" id="KAA6401340.1"/>
    </source>
</evidence>
<protein>
    <submittedName>
        <fullName evidence="1">Uncharacterized protein</fullName>
    </submittedName>
</protein>
<proteinExistence type="predicted"/>
<dbReference type="AlphaFoldDB" id="A0A5J4X2D9"/>
<reference evidence="1 2" key="1">
    <citation type="submission" date="2019-03" db="EMBL/GenBank/DDBJ databases">
        <title>Single cell metagenomics reveals metabolic interactions within the superorganism composed of flagellate Streblomastix strix and complex community of Bacteroidetes bacteria on its surface.</title>
        <authorList>
            <person name="Treitli S.C."/>
            <person name="Kolisko M."/>
            <person name="Husnik F."/>
            <person name="Keeling P."/>
            <person name="Hampl V."/>
        </authorList>
    </citation>
    <scope>NUCLEOTIDE SEQUENCE [LARGE SCALE GENOMIC DNA]</scope>
    <source>
        <strain evidence="1">ST1C</strain>
    </source>
</reference>